<dbReference type="AlphaFoldDB" id="A0A1R4KB69"/>
<dbReference type="Proteomes" id="UP000196320">
    <property type="component" value="Unassembled WGS sequence"/>
</dbReference>
<feature type="compositionally biased region" description="Low complexity" evidence="1">
    <location>
        <begin position="146"/>
        <end position="159"/>
    </location>
</feature>
<keyword evidence="3" id="KW-1185">Reference proteome</keyword>
<proteinExistence type="predicted"/>
<evidence type="ECO:0000313" key="2">
    <source>
        <dbReference type="EMBL" id="SJN41392.1"/>
    </source>
</evidence>
<dbReference type="RefSeq" id="WP_143738356.1">
    <property type="nucleotide sequence ID" value="NZ_FUKO01000029.1"/>
</dbReference>
<feature type="compositionally biased region" description="Basic and acidic residues" evidence="1">
    <location>
        <begin position="112"/>
        <end position="129"/>
    </location>
</feature>
<accession>A0A1R4KB69</accession>
<reference evidence="2 3" key="1">
    <citation type="submission" date="2017-02" db="EMBL/GenBank/DDBJ databases">
        <authorList>
            <person name="Peterson S.W."/>
        </authorList>
    </citation>
    <scope>NUCLEOTIDE SEQUENCE [LARGE SCALE GENOMIC DNA]</scope>
    <source>
        <strain evidence="2 3">B Mb 05.01</strain>
    </source>
</reference>
<gene>
    <name evidence="2" type="ORF">FM104_11375</name>
</gene>
<evidence type="ECO:0000313" key="3">
    <source>
        <dbReference type="Proteomes" id="UP000196320"/>
    </source>
</evidence>
<evidence type="ECO:0000256" key="1">
    <source>
        <dbReference type="SAM" id="MobiDB-lite"/>
    </source>
</evidence>
<dbReference type="OrthoDB" id="4773434at2"/>
<protein>
    <submittedName>
        <fullName evidence="2">Single-strand binding protein/Primosomal replication protein n</fullName>
    </submittedName>
</protein>
<dbReference type="InterPro" id="IPR012340">
    <property type="entry name" value="NA-bd_OB-fold"/>
</dbReference>
<name>A0A1R4KB69_9MICO</name>
<feature type="region of interest" description="Disordered" evidence="1">
    <location>
        <begin position="94"/>
        <end position="166"/>
    </location>
</feature>
<feature type="compositionally biased region" description="Polar residues" evidence="1">
    <location>
        <begin position="99"/>
        <end position="108"/>
    </location>
</feature>
<organism evidence="2 3">
    <name type="scientific">Microbacterium esteraromaticum</name>
    <dbReference type="NCBI Taxonomy" id="57043"/>
    <lineage>
        <taxon>Bacteria</taxon>
        <taxon>Bacillati</taxon>
        <taxon>Actinomycetota</taxon>
        <taxon>Actinomycetes</taxon>
        <taxon>Micrococcales</taxon>
        <taxon>Microbacteriaceae</taxon>
        <taxon>Microbacterium</taxon>
    </lineage>
</organism>
<dbReference type="EMBL" id="FUKO01000029">
    <property type="protein sequence ID" value="SJN41392.1"/>
    <property type="molecule type" value="Genomic_DNA"/>
</dbReference>
<dbReference type="SUPFAM" id="SSF50249">
    <property type="entry name" value="Nucleic acid-binding proteins"/>
    <property type="match status" value="1"/>
</dbReference>
<sequence>MAIPTRPGVVGHFMSDPELTTSENGRNRLFAWVGLQDPNPNEDGTFPPAVRTQLVMFNASATRAAETFRNGDNFVATGRVDASEHNGEQRERFIASSIGPDNNLSTIHLQRGRTEQRTQEQSAPDREAQEADPAAAALARREQELDAAPATGAAAAASAQREPVAR</sequence>
<dbReference type="Gene3D" id="2.40.50.140">
    <property type="entry name" value="Nucleic acid-binding proteins"/>
    <property type="match status" value="1"/>
</dbReference>